<evidence type="ECO:0000313" key="7">
    <source>
        <dbReference type="Proteomes" id="UP000449846"/>
    </source>
</evidence>
<dbReference type="PANTHER" id="PTHR43861:SF1">
    <property type="entry name" value="TRANS-ACONITATE 2-METHYLTRANSFERASE"/>
    <property type="match status" value="1"/>
</dbReference>
<evidence type="ECO:0000256" key="3">
    <source>
        <dbReference type="ARBA" id="ARBA00022679"/>
    </source>
</evidence>
<dbReference type="Pfam" id="PF13489">
    <property type="entry name" value="Methyltransf_23"/>
    <property type="match status" value="1"/>
</dbReference>
<evidence type="ECO:0000256" key="4">
    <source>
        <dbReference type="ARBA" id="ARBA00022691"/>
    </source>
</evidence>
<dbReference type="PANTHER" id="PTHR43861">
    <property type="entry name" value="TRANS-ACONITATE 2-METHYLTRANSFERASE-RELATED"/>
    <property type="match status" value="1"/>
</dbReference>
<accession>A0A844HPB1</accession>
<sequence>MGWSAAQYSRFLDDRTRPARDLLHAVPLEAPGQVVDLGCGPGNSTALLVERFPEAQVIGLDSDPDMIATAQRNLPECRFEMTRIEDWLPEVLPDLIFANASLQWVDDHETLFPHLLDLVAPGGALAVQMPDNLDEPSHRAMREVASHPRWSARLVQANARRQPLIPAHRLHALLRPLCTKVDVWRTIYHFELAGVDAIVEWFKGSALRPYLEALTEEEGRQFLLTYREEIAPFYPECDGRALLAFPRFFLVASRA</sequence>
<dbReference type="OrthoDB" id="9795085at2"/>
<dbReference type="Gene3D" id="1.10.150.290">
    <property type="entry name" value="S-adenosyl-L-methionine-dependent methyltransferases"/>
    <property type="match status" value="1"/>
</dbReference>
<reference evidence="6 7" key="1">
    <citation type="submission" date="2019-11" db="EMBL/GenBank/DDBJ databases">
        <authorList>
            <person name="Dong K."/>
        </authorList>
    </citation>
    <scope>NUCLEOTIDE SEQUENCE [LARGE SCALE GENOMIC DNA]</scope>
    <source>
        <strain evidence="6 7">NBRC 112902</strain>
    </source>
</reference>
<evidence type="ECO:0000256" key="1">
    <source>
        <dbReference type="ARBA" id="ARBA00022490"/>
    </source>
</evidence>
<comment type="function">
    <text evidence="5">Catalyzes the S-adenosylmethionine monomethyl esterification of trans-aconitate.</text>
</comment>
<dbReference type="AlphaFoldDB" id="A0A844HPB1"/>
<evidence type="ECO:0000256" key="2">
    <source>
        <dbReference type="ARBA" id="ARBA00022603"/>
    </source>
</evidence>
<evidence type="ECO:0000256" key="5">
    <source>
        <dbReference type="HAMAP-Rule" id="MF_00560"/>
    </source>
</evidence>
<comment type="catalytic activity">
    <reaction evidence="5">
        <text>trans-aconitate + S-adenosyl-L-methionine = (E)-3-(methoxycarbonyl)pent-2-enedioate + S-adenosyl-L-homocysteine</text>
        <dbReference type="Rhea" id="RHEA:14969"/>
        <dbReference type="ChEBI" id="CHEBI:15708"/>
        <dbReference type="ChEBI" id="CHEBI:57470"/>
        <dbReference type="ChEBI" id="CHEBI:57856"/>
        <dbReference type="ChEBI" id="CHEBI:59789"/>
        <dbReference type="EC" id="2.1.1.144"/>
    </reaction>
</comment>
<comment type="subcellular location">
    <subcellularLocation>
        <location evidence="5">Cytoplasm</location>
    </subcellularLocation>
</comment>
<organism evidence="6 7">
    <name type="scientific">Paracoccus litorisediminis</name>
    <dbReference type="NCBI Taxonomy" id="2006130"/>
    <lineage>
        <taxon>Bacteria</taxon>
        <taxon>Pseudomonadati</taxon>
        <taxon>Pseudomonadota</taxon>
        <taxon>Alphaproteobacteria</taxon>
        <taxon>Rhodobacterales</taxon>
        <taxon>Paracoccaceae</taxon>
        <taxon>Paracoccus</taxon>
    </lineage>
</organism>
<dbReference type="GO" id="GO:0032259">
    <property type="term" value="P:methylation"/>
    <property type="evidence" value="ECO:0007669"/>
    <property type="project" value="UniProtKB-KW"/>
</dbReference>
<proteinExistence type="inferred from homology"/>
<dbReference type="NCBIfam" id="NF002463">
    <property type="entry name" value="PRK01683.1"/>
    <property type="match status" value="1"/>
</dbReference>
<dbReference type="RefSeq" id="WP_155040171.1">
    <property type="nucleotide sequence ID" value="NZ_JBHGCD010000007.1"/>
</dbReference>
<keyword evidence="7" id="KW-1185">Reference proteome</keyword>
<dbReference type="Gene3D" id="3.40.50.150">
    <property type="entry name" value="Vaccinia Virus protein VP39"/>
    <property type="match status" value="1"/>
</dbReference>
<keyword evidence="2 5" id="KW-0489">Methyltransferase</keyword>
<dbReference type="Proteomes" id="UP000449846">
    <property type="component" value="Unassembled WGS sequence"/>
</dbReference>
<dbReference type="HAMAP" id="MF_00560">
    <property type="entry name" value="Tran_acon_Me_trans"/>
    <property type="match status" value="1"/>
</dbReference>
<dbReference type="CDD" id="cd02440">
    <property type="entry name" value="AdoMet_MTases"/>
    <property type="match status" value="1"/>
</dbReference>
<comment type="caution">
    <text evidence="6">The sequence shown here is derived from an EMBL/GenBank/DDBJ whole genome shotgun (WGS) entry which is preliminary data.</text>
</comment>
<dbReference type="GO" id="GO:0005737">
    <property type="term" value="C:cytoplasm"/>
    <property type="evidence" value="ECO:0007669"/>
    <property type="project" value="UniProtKB-SubCell"/>
</dbReference>
<dbReference type="InterPro" id="IPR029063">
    <property type="entry name" value="SAM-dependent_MTases_sf"/>
</dbReference>
<comment type="similarity">
    <text evidence="5">Belongs to the methyltransferase superfamily. Tam family.</text>
</comment>
<dbReference type="SUPFAM" id="SSF53335">
    <property type="entry name" value="S-adenosyl-L-methionine-dependent methyltransferases"/>
    <property type="match status" value="1"/>
</dbReference>
<name>A0A844HPB1_9RHOB</name>
<dbReference type="GO" id="GO:0030798">
    <property type="term" value="F:trans-aconitate 2-methyltransferase activity"/>
    <property type="evidence" value="ECO:0007669"/>
    <property type="project" value="UniProtKB-UniRule"/>
</dbReference>
<keyword evidence="4 5" id="KW-0949">S-adenosyl-L-methionine</keyword>
<dbReference type="InterPro" id="IPR023506">
    <property type="entry name" value="Trans-aconitate_MeTrfase"/>
</dbReference>
<gene>
    <name evidence="5" type="primary">tam</name>
    <name evidence="6" type="ORF">GL300_13590</name>
</gene>
<keyword evidence="3 5" id="KW-0808">Transferase</keyword>
<dbReference type="EC" id="2.1.1.144" evidence="5"/>
<dbReference type="InterPro" id="IPR023149">
    <property type="entry name" value="Trans_acon_MeTrfase_C"/>
</dbReference>
<dbReference type="EMBL" id="WMIG01000006">
    <property type="protein sequence ID" value="MTH60244.1"/>
    <property type="molecule type" value="Genomic_DNA"/>
</dbReference>
<protein>
    <recommendedName>
        <fullName evidence="5">Trans-aconitate 2-methyltransferase</fullName>
        <ecNumber evidence="5">2.1.1.144</ecNumber>
    </recommendedName>
</protein>
<keyword evidence="1 5" id="KW-0963">Cytoplasm</keyword>
<evidence type="ECO:0000313" key="6">
    <source>
        <dbReference type="EMBL" id="MTH60244.1"/>
    </source>
</evidence>